<keyword evidence="2" id="KW-0560">Oxidoreductase</keyword>
<dbReference type="PANTHER" id="PTHR43180">
    <property type="entry name" value="3-OXOACYL-(ACYL-CARRIER-PROTEIN) REDUCTASE (AFU_ORTHOLOGUE AFUA_6G11210)"/>
    <property type="match status" value="1"/>
</dbReference>
<dbReference type="PRINTS" id="PR00081">
    <property type="entry name" value="GDHRDH"/>
</dbReference>
<dbReference type="SUPFAM" id="SSF51735">
    <property type="entry name" value="NAD(P)-binding Rossmann-fold domains"/>
    <property type="match status" value="1"/>
</dbReference>
<reference evidence="3 4" key="1">
    <citation type="journal article" date="2014" name="Int. J. Syst. Evol. Microbiol.">
        <title>Arthrobacter pityocampae sp. nov., isolated from Thaumetopoea pityocampa (Lep., Thaumetopoeidae).</title>
        <authorList>
            <person name="Ince I.A."/>
            <person name="Demirbag Z."/>
            <person name="Kati H."/>
        </authorList>
    </citation>
    <scope>NUCLEOTIDE SEQUENCE [LARGE SCALE GENOMIC DNA]</scope>
    <source>
        <strain evidence="3 4">Tp2</strain>
    </source>
</reference>
<dbReference type="PANTHER" id="PTHR43180:SF66">
    <property type="entry name" value="SHORT-CHAIN DEHYDROGENASE_REDUCTASE FAMILY PROTEIN"/>
    <property type="match status" value="1"/>
</dbReference>
<evidence type="ECO:0000256" key="2">
    <source>
        <dbReference type="ARBA" id="ARBA00023002"/>
    </source>
</evidence>
<evidence type="ECO:0000313" key="4">
    <source>
        <dbReference type="Proteomes" id="UP000239297"/>
    </source>
</evidence>
<dbReference type="Pfam" id="PF13561">
    <property type="entry name" value="adh_short_C2"/>
    <property type="match status" value="1"/>
</dbReference>
<protein>
    <submittedName>
        <fullName evidence="3">3-oxoacyl-ACP reductase</fullName>
    </submittedName>
</protein>
<proteinExistence type="inferred from homology"/>
<comment type="caution">
    <text evidence="3">The sequence shown here is derived from an EMBL/GenBank/DDBJ whole genome shotgun (WGS) entry which is preliminary data.</text>
</comment>
<dbReference type="InterPro" id="IPR036291">
    <property type="entry name" value="NAD(P)-bd_dom_sf"/>
</dbReference>
<dbReference type="FunFam" id="3.40.50.720:FF:000084">
    <property type="entry name" value="Short-chain dehydrogenase reductase"/>
    <property type="match status" value="1"/>
</dbReference>
<name>A0A2S5ITQ0_9MICC</name>
<dbReference type="AlphaFoldDB" id="A0A2S5ITQ0"/>
<comment type="similarity">
    <text evidence="1">Belongs to the short-chain dehydrogenases/reductases (SDR) family.</text>
</comment>
<dbReference type="GO" id="GO:0016491">
    <property type="term" value="F:oxidoreductase activity"/>
    <property type="evidence" value="ECO:0007669"/>
    <property type="project" value="UniProtKB-KW"/>
</dbReference>
<dbReference type="EMBL" id="PRKW01000007">
    <property type="protein sequence ID" value="PPB47952.1"/>
    <property type="molecule type" value="Genomic_DNA"/>
</dbReference>
<dbReference type="NCBIfam" id="NF004713">
    <property type="entry name" value="PRK06057.1"/>
    <property type="match status" value="1"/>
</dbReference>
<keyword evidence="4" id="KW-1185">Reference proteome</keyword>
<dbReference type="OrthoDB" id="517007at2"/>
<gene>
    <name evidence="3" type="ORF">C4K88_15920</name>
</gene>
<dbReference type="Proteomes" id="UP000239297">
    <property type="component" value="Unassembled WGS sequence"/>
</dbReference>
<dbReference type="NCBIfam" id="NF005559">
    <property type="entry name" value="PRK07231.1"/>
    <property type="match status" value="1"/>
</dbReference>
<accession>A0A2S5ITQ0</accession>
<sequence length="265" mass="27927">MTAQPYNGLVTNRLQGRTAVVTGGASGIGLATARRLAHEGAHVVIGDICPDAVGQGLAEQFGGSFIRADVTSEDDVRAMYAFARTTYGSIDIAFNNAGISPDDDSSILDTGIEAWRRVQEVNLTSVYYCCKHVLPYMQAQGRGSIINTASFVAVLGAATSQISYSASKGGVLSMSRELGVQFARQGIRVNALCPGPVNTPLLQELFASDAEQARRRLVHVPLGRFAEPDEMAAAVAFLASDDSSFITASQFMVDGGIAGAYVTPL</sequence>
<dbReference type="Gene3D" id="3.40.50.720">
    <property type="entry name" value="NAD(P)-binding Rossmann-like Domain"/>
    <property type="match status" value="1"/>
</dbReference>
<dbReference type="InterPro" id="IPR002347">
    <property type="entry name" value="SDR_fam"/>
</dbReference>
<organism evidence="3 4">
    <name type="scientific">Arthrobacter pityocampae</name>
    <dbReference type="NCBI Taxonomy" id="547334"/>
    <lineage>
        <taxon>Bacteria</taxon>
        <taxon>Bacillati</taxon>
        <taxon>Actinomycetota</taxon>
        <taxon>Actinomycetes</taxon>
        <taxon>Micrococcales</taxon>
        <taxon>Micrococcaceae</taxon>
        <taxon>Arthrobacter</taxon>
    </lineage>
</organism>
<evidence type="ECO:0000256" key="1">
    <source>
        <dbReference type="ARBA" id="ARBA00006484"/>
    </source>
</evidence>
<dbReference type="CDD" id="cd05233">
    <property type="entry name" value="SDR_c"/>
    <property type="match status" value="1"/>
</dbReference>
<evidence type="ECO:0000313" key="3">
    <source>
        <dbReference type="EMBL" id="PPB47952.1"/>
    </source>
</evidence>
<dbReference type="PRINTS" id="PR00080">
    <property type="entry name" value="SDRFAMILY"/>
</dbReference>